<dbReference type="Proteomes" id="UP000029431">
    <property type="component" value="Chromosome"/>
</dbReference>
<dbReference type="PIRSF" id="PIRSF001617">
    <property type="entry name" value="Alpha-AR"/>
    <property type="match status" value="1"/>
</dbReference>
<dbReference type="CDD" id="cd05235">
    <property type="entry name" value="SDR_e1"/>
    <property type="match status" value="1"/>
</dbReference>
<reference evidence="6 7" key="1">
    <citation type="journal article" date="2014" name="PLoS ONE">
        <title>How to Kill the Honey Bee Larva: Genomic Potential and Virulence Mechanisms of Paenibacillus larvae.</title>
        <authorList>
            <person name="Djukic M."/>
            <person name="Brzuszkiewicz E."/>
            <person name="Funfhaus A."/>
            <person name="Voss J."/>
            <person name="Gollnow K."/>
            <person name="Poppinga L."/>
            <person name="Liesegang H."/>
            <person name="Garcia-Gonzalez E."/>
            <person name="Genersch E."/>
            <person name="Daniel R."/>
        </authorList>
    </citation>
    <scope>NUCLEOTIDE SEQUENCE [LARGE SCALE GENOMIC DNA]</scope>
    <source>
        <strain evidence="6 7">DSM 25430</strain>
    </source>
</reference>
<dbReference type="PROSITE" id="PS00455">
    <property type="entry name" value="AMP_BINDING"/>
    <property type="match status" value="1"/>
</dbReference>
<dbReference type="Gene3D" id="2.30.38.10">
    <property type="entry name" value="Luciferase, Domain 3"/>
    <property type="match status" value="1"/>
</dbReference>
<dbReference type="InterPro" id="IPR013120">
    <property type="entry name" value="FAR_NAD-bd"/>
</dbReference>
<dbReference type="Gene3D" id="3.30.300.30">
    <property type="match status" value="1"/>
</dbReference>
<dbReference type="NCBIfam" id="TIGR01746">
    <property type="entry name" value="Thioester-redct"/>
    <property type="match status" value="1"/>
</dbReference>
<dbReference type="Gene3D" id="3.40.50.720">
    <property type="entry name" value="NAD(P)-binding Rossmann-like Domain"/>
    <property type="match status" value="1"/>
</dbReference>
<dbReference type="InterPro" id="IPR006162">
    <property type="entry name" value="Ppantetheine_attach_site"/>
</dbReference>
<accession>V9W3Z3</accession>
<keyword evidence="7" id="KW-1185">Reference proteome</keyword>
<dbReference type="FunFam" id="3.40.50.12780:FF:000012">
    <property type="entry name" value="Non-ribosomal peptide synthetase"/>
    <property type="match status" value="1"/>
</dbReference>
<evidence type="ECO:0000256" key="2">
    <source>
        <dbReference type="ARBA" id="ARBA00022450"/>
    </source>
</evidence>
<dbReference type="SUPFAM" id="SSF51735">
    <property type="entry name" value="NAD(P)-binding Rossmann-fold domains"/>
    <property type="match status" value="1"/>
</dbReference>
<dbReference type="Pfam" id="PF00550">
    <property type="entry name" value="PP-binding"/>
    <property type="match status" value="1"/>
</dbReference>
<dbReference type="PRINTS" id="PR00154">
    <property type="entry name" value="AMPBINDING"/>
</dbReference>
<evidence type="ECO:0000256" key="3">
    <source>
        <dbReference type="ARBA" id="ARBA00022553"/>
    </source>
</evidence>
<dbReference type="PATRIC" id="fig|697284.3.peg.464"/>
<dbReference type="InterPro" id="IPR000873">
    <property type="entry name" value="AMP-dep_synth/lig_dom"/>
</dbReference>
<evidence type="ECO:0000256" key="1">
    <source>
        <dbReference type="ARBA" id="ARBA00006432"/>
    </source>
</evidence>
<evidence type="ECO:0000313" key="7">
    <source>
        <dbReference type="Proteomes" id="UP000029431"/>
    </source>
</evidence>
<organism evidence="6 7">
    <name type="scientific">Paenibacillus larvae subsp. larvae DSM 25430</name>
    <dbReference type="NCBI Taxonomy" id="697284"/>
    <lineage>
        <taxon>Bacteria</taxon>
        <taxon>Bacillati</taxon>
        <taxon>Bacillota</taxon>
        <taxon>Bacilli</taxon>
        <taxon>Bacillales</taxon>
        <taxon>Paenibacillaceae</taxon>
        <taxon>Paenibacillus</taxon>
    </lineage>
</organism>
<dbReference type="PROSITE" id="PS00012">
    <property type="entry name" value="PHOSPHOPANTETHEINE"/>
    <property type="match status" value="1"/>
</dbReference>
<dbReference type="Gene3D" id="3.30.559.30">
    <property type="entry name" value="Nonribosomal peptide synthetase, condensation domain"/>
    <property type="match status" value="1"/>
</dbReference>
<sequence>MTSKREETMFTVKKQYHSSHQSLPVLQIPLDAARHVRTYKYTQTENSVPSAINRLLADHKDRQVLLLTAYFSWMYRLSGEKELAAGIEGKSGTLFPLKLSLENIHTFEALEELIRNQLAGIPEQSENFEEEALQTDTFFLCHSGFPENEEKGPIISWLVRVNTKGKFSILIRYDASLLSPDSVKRFSSYFLTLLQAAGNRPDQRINSVDILTDEDLNMYQKLNRTETPYPENQTIHGMFEQAASRFPEHLALASQQEEYTYAALNRRANQIAHLLLEKEVRKGDFVTIFMDRSLETIISLLGIMKAGGVYVPVDPDHPEERNSYIVEDTRSAFILTKQIYADKARHLSTPITSVKEIVPIDSKDLDNYPADNPGVHVDPDDLAYIIYTSGSTGKPKGALIAHRGVVNLGFVVKEQCGISEREVLTQFATYSFDASVWDTIGALFFGAKLYLLSAEERVSVEEFADAIERTGTTIITILPTVFFNQLATYLSDEGYTKLKKVKLITVAGEALYGELVRSVQRKFGEHIEIINVYGPTECTVCTTTHKISGYLPEDLANVPIGKPIDNYKIYIVNEDHQLCPLNVPGEIYISTVGLAKGYLNQPEKTRQSFIPSPFALNELIYKSGDIARLLKNGTVEYVGRRDSQIKIRGHRIEIGEIEDNFAKYPDVQDVAVIPKKEPDGQNMLVAYFTSKDQDKLPLSKVKQFLSDRLPSYFIPKYLCQLNQLPLSPTGKIDRKKLAGFPHEDAFDKDRNYVAPQTEPQRLIAKAWEEVLNKKPIGLTDDFFDIGGDSLDVLHVLALLKPRFTKLRINDFFTYKTVEQLAERAEDLMEETQGRKNAASFTNITDLDEHPLYLKNSAGTLKYGVPKHVLLTGATGYLGSHLLYELLTKTDAVIYPIVRKTSAGTGRSRLQDILKLYFGEAVLGLAKNRVKVMEGDLEAPGLGLPGENLSLLRQHIDTIVHSAADVRHFGDAAQFEKTNIFATKHLADLAMFKKGIRFHHISTMGIPEDLALSGQWETVLRKEEFDPDLRVENVYTQSKLEAEKLLFKASKQGAAITIYRAGNLSCHSESGRFQRNIDSNAFYRMIKAMLLLEKAPEVNWHVDFTPVDFASEAIVHLASQPDTANRIFHICHPEPIRYEQLLGMIRACGYNVETMAFDEYTNWLLDSSIPKETEALQLAMAQLEGDGAKDSAYRYGCKETTAFLNRGRVRCKPVDQAFIQKMILHAVEVGYFPKPRITNK</sequence>
<dbReference type="PANTHER" id="PTHR44845:SF7">
    <property type="entry name" value="PLIPASTATIN SYNTHASE SUBUNIT D"/>
    <property type="match status" value="1"/>
</dbReference>
<dbReference type="InterPro" id="IPR020845">
    <property type="entry name" value="AMP-binding_CS"/>
</dbReference>
<dbReference type="NCBIfam" id="TIGR01733">
    <property type="entry name" value="AA-adenyl-dom"/>
    <property type="match status" value="1"/>
</dbReference>
<dbReference type="Gene3D" id="1.10.1200.10">
    <property type="entry name" value="ACP-like"/>
    <property type="match status" value="1"/>
</dbReference>
<dbReference type="GO" id="GO:0017000">
    <property type="term" value="P:antibiotic biosynthetic process"/>
    <property type="evidence" value="ECO:0007669"/>
    <property type="project" value="UniProtKB-KW"/>
</dbReference>
<dbReference type="InterPro" id="IPR020459">
    <property type="entry name" value="AMP-binding"/>
</dbReference>
<dbReference type="InterPro" id="IPR045851">
    <property type="entry name" value="AMP-bd_C_sf"/>
</dbReference>
<dbReference type="InterPro" id="IPR009081">
    <property type="entry name" value="PP-bd_ACP"/>
</dbReference>
<dbReference type="InterPro" id="IPR036291">
    <property type="entry name" value="NAD(P)-bd_dom_sf"/>
</dbReference>
<comment type="similarity">
    <text evidence="1">Belongs to the ATP-dependent AMP-binding enzyme family.</text>
</comment>
<dbReference type="HOGENOM" id="CLU_000022_2_17_9"/>
<dbReference type="SUPFAM" id="SSF47336">
    <property type="entry name" value="ACP-like"/>
    <property type="match status" value="1"/>
</dbReference>
<dbReference type="InterPro" id="IPR010080">
    <property type="entry name" value="Thioester_reductase-like_dom"/>
</dbReference>
<dbReference type="SUPFAM" id="SSF56801">
    <property type="entry name" value="Acetyl-CoA synthetase-like"/>
    <property type="match status" value="1"/>
</dbReference>
<evidence type="ECO:0000259" key="5">
    <source>
        <dbReference type="PROSITE" id="PS50075"/>
    </source>
</evidence>
<name>V9W3Z3_9BACL</name>
<evidence type="ECO:0000313" key="6">
    <source>
        <dbReference type="EMBL" id="AHD04335.1"/>
    </source>
</evidence>
<dbReference type="eggNOG" id="COG1020">
    <property type="taxonomic scope" value="Bacteria"/>
</dbReference>
<dbReference type="Pfam" id="PF07993">
    <property type="entry name" value="NAD_binding_4"/>
    <property type="match status" value="1"/>
</dbReference>
<evidence type="ECO:0000256" key="4">
    <source>
        <dbReference type="ARBA" id="ARBA00023194"/>
    </source>
</evidence>
<keyword evidence="3" id="KW-0597">Phosphoprotein</keyword>
<dbReference type="InterPro" id="IPR025110">
    <property type="entry name" value="AMP-bd_C"/>
</dbReference>
<keyword evidence="2" id="KW-0596">Phosphopantetheine</keyword>
<dbReference type="KEGG" id="plv:ERIC2_c04880"/>
<dbReference type="PROSITE" id="PS50075">
    <property type="entry name" value="CARRIER"/>
    <property type="match status" value="1"/>
</dbReference>
<keyword evidence="4" id="KW-0045">Antibiotic biosynthesis</keyword>
<feature type="domain" description="Carrier" evidence="5">
    <location>
        <begin position="754"/>
        <end position="828"/>
    </location>
</feature>
<dbReference type="Pfam" id="PF00501">
    <property type="entry name" value="AMP-binding"/>
    <property type="match status" value="1"/>
</dbReference>
<proteinExistence type="inferred from homology"/>
<dbReference type="EMBL" id="CP003355">
    <property type="protein sequence ID" value="AHD04335.1"/>
    <property type="molecule type" value="Genomic_DNA"/>
</dbReference>
<gene>
    <name evidence="6" type="ORF">ERIC2_c04880</name>
</gene>
<dbReference type="InterPro" id="IPR010071">
    <property type="entry name" value="AA_adenyl_dom"/>
</dbReference>
<dbReference type="Gene3D" id="3.40.50.980">
    <property type="match status" value="2"/>
</dbReference>
<dbReference type="AlphaFoldDB" id="V9W3Z3"/>
<dbReference type="SUPFAM" id="SSF52777">
    <property type="entry name" value="CoA-dependent acyltransferases"/>
    <property type="match status" value="1"/>
</dbReference>
<dbReference type="FunFam" id="3.40.50.980:FF:000001">
    <property type="entry name" value="Non-ribosomal peptide synthetase"/>
    <property type="match status" value="1"/>
</dbReference>
<dbReference type="InterPro" id="IPR036736">
    <property type="entry name" value="ACP-like_sf"/>
</dbReference>
<dbReference type="eggNOG" id="COG3320">
    <property type="taxonomic scope" value="Bacteria"/>
</dbReference>
<protein>
    <submittedName>
        <fullName evidence="6">Amino acid adenylation protein</fullName>
    </submittedName>
</protein>
<dbReference type="Pfam" id="PF13193">
    <property type="entry name" value="AMP-binding_C"/>
    <property type="match status" value="1"/>
</dbReference>
<dbReference type="PANTHER" id="PTHR44845">
    <property type="entry name" value="CARRIER DOMAIN-CONTAINING PROTEIN"/>
    <property type="match status" value="1"/>
</dbReference>
<dbReference type="CDD" id="cd05930">
    <property type="entry name" value="A_NRPS"/>
    <property type="match status" value="1"/>
</dbReference>